<gene>
    <name evidence="3" type="ORF">HINF_LOCUS13889</name>
    <name evidence="4" type="ORF">HINF_LOCUS26746</name>
</gene>
<evidence type="ECO:0000259" key="2">
    <source>
        <dbReference type="SMART" id="SM00717"/>
    </source>
</evidence>
<dbReference type="Gene3D" id="1.10.10.60">
    <property type="entry name" value="Homeodomain-like"/>
    <property type="match status" value="1"/>
</dbReference>
<name>A0AA86TRB6_9EUKA</name>
<dbReference type="Pfam" id="PF00249">
    <property type="entry name" value="Myb_DNA-binding"/>
    <property type="match status" value="1"/>
</dbReference>
<proteinExistence type="predicted"/>
<evidence type="ECO:0000313" key="4">
    <source>
        <dbReference type="EMBL" id="CAL6019021.1"/>
    </source>
</evidence>
<accession>A0AA86TRB6</accession>
<evidence type="ECO:0000313" key="5">
    <source>
        <dbReference type="Proteomes" id="UP001642409"/>
    </source>
</evidence>
<dbReference type="Proteomes" id="UP001642409">
    <property type="component" value="Unassembled WGS sequence"/>
</dbReference>
<keyword evidence="5" id="KW-1185">Reference proteome</keyword>
<dbReference type="AlphaFoldDB" id="A0AA86TRB6"/>
<sequence>MFDGRSERRPDNSEYRRDNERRPREYERYDDRPRDSYPRDEYRSERPRDDYRRSEPRDDYRRDEPRRDEPRRDYFEPRRDDYRQDDYRPRNDYRREESRYDRPRDDYRREDRFARRPPIIQGERPPQFKNFERTQLKEFFEQTPNDWNTIASKLQRDAEDCRKQWQMWESQPDWTEDEADRLCQLFNSGKTIPQLAQEFQGRSEIGITAKLGVLDRRGRLNPGAPQSAMPQQSSNPPIVRGNSVADKIVDDAKKLVNKAKSEQLDQCKELLSGILAVIEEYKKGAK</sequence>
<feature type="compositionally biased region" description="Basic and acidic residues" evidence="1">
    <location>
        <begin position="1"/>
        <end position="114"/>
    </location>
</feature>
<feature type="region of interest" description="Disordered" evidence="1">
    <location>
        <begin position="1"/>
        <end position="125"/>
    </location>
</feature>
<comment type="caution">
    <text evidence="3">The sequence shown here is derived from an EMBL/GenBank/DDBJ whole genome shotgun (WGS) entry which is preliminary data.</text>
</comment>
<dbReference type="CDD" id="cd00167">
    <property type="entry name" value="SANT"/>
    <property type="match status" value="1"/>
</dbReference>
<reference evidence="4 5" key="2">
    <citation type="submission" date="2024-07" db="EMBL/GenBank/DDBJ databases">
        <authorList>
            <person name="Akdeniz Z."/>
        </authorList>
    </citation>
    <scope>NUCLEOTIDE SEQUENCE [LARGE SCALE GENOMIC DNA]</scope>
</reference>
<dbReference type="SMART" id="SM00717">
    <property type="entry name" value="SANT"/>
    <property type="match status" value="1"/>
</dbReference>
<organism evidence="3">
    <name type="scientific">Hexamita inflata</name>
    <dbReference type="NCBI Taxonomy" id="28002"/>
    <lineage>
        <taxon>Eukaryota</taxon>
        <taxon>Metamonada</taxon>
        <taxon>Diplomonadida</taxon>
        <taxon>Hexamitidae</taxon>
        <taxon>Hexamitinae</taxon>
        <taxon>Hexamita</taxon>
    </lineage>
</organism>
<feature type="domain" description="Myb-like" evidence="2">
    <location>
        <begin position="124"/>
        <end position="171"/>
    </location>
</feature>
<reference evidence="3" key="1">
    <citation type="submission" date="2023-06" db="EMBL/GenBank/DDBJ databases">
        <authorList>
            <person name="Kurt Z."/>
        </authorList>
    </citation>
    <scope>NUCLEOTIDE SEQUENCE</scope>
</reference>
<evidence type="ECO:0000256" key="1">
    <source>
        <dbReference type="SAM" id="MobiDB-lite"/>
    </source>
</evidence>
<evidence type="ECO:0000313" key="3">
    <source>
        <dbReference type="EMBL" id="CAI9926244.1"/>
    </source>
</evidence>
<dbReference type="EMBL" id="CAXDID020000082">
    <property type="protein sequence ID" value="CAL6019021.1"/>
    <property type="molecule type" value="Genomic_DNA"/>
</dbReference>
<feature type="region of interest" description="Disordered" evidence="1">
    <location>
        <begin position="218"/>
        <end position="241"/>
    </location>
</feature>
<dbReference type="InterPro" id="IPR001005">
    <property type="entry name" value="SANT/Myb"/>
</dbReference>
<dbReference type="EMBL" id="CATOUU010000367">
    <property type="protein sequence ID" value="CAI9926244.1"/>
    <property type="molecule type" value="Genomic_DNA"/>
</dbReference>
<protein>
    <recommendedName>
        <fullName evidence="2">Myb-like domain-containing protein</fullName>
    </recommendedName>
</protein>